<sequence>MYHKAGGNGPWIFPKTIRDSMEIARELSFRYLWVDRYCIDQDDKDDQHTQIAQMELIYSSVALTIIAAAGKDPASNLPSINGTTRTKQQVLRVDSHIFAQTLPHPNWSLTHTTWATRGWTYQEGILSHRRLIFTTEQVLWECDSMNCLEALDLPLDAMHTRDRSRFRAHVPPGSFTNKSPGSVSYDVMRYVSEYYERDLSYPSDAINAMRDIFKTFVASPSKVYHICGVPVLCSVPKTELNSAPNALEQSFLRGLFWHHSEPGRRRIEFPSWSWAGWEDGKIHPEFYRPEWLFNEQFYGIGVSIEDTNGRLHRIPERPCFPAFANSVGDHAKFIHIDAWTLD</sequence>
<dbReference type="EMBL" id="ML976717">
    <property type="protein sequence ID" value="KAF1968722.1"/>
    <property type="molecule type" value="Genomic_DNA"/>
</dbReference>
<accession>A0A6A5UY26</accession>
<dbReference type="Proteomes" id="UP000800036">
    <property type="component" value="Unassembled WGS sequence"/>
</dbReference>
<evidence type="ECO:0000313" key="3">
    <source>
        <dbReference type="Proteomes" id="UP000800036"/>
    </source>
</evidence>
<name>A0A6A5UY26_9PLEO</name>
<reference evidence="2" key="1">
    <citation type="journal article" date="2020" name="Stud. Mycol.">
        <title>101 Dothideomycetes genomes: a test case for predicting lifestyles and emergence of pathogens.</title>
        <authorList>
            <person name="Haridas S."/>
            <person name="Albert R."/>
            <person name="Binder M."/>
            <person name="Bloem J."/>
            <person name="Labutti K."/>
            <person name="Salamov A."/>
            <person name="Andreopoulos B."/>
            <person name="Baker S."/>
            <person name="Barry K."/>
            <person name="Bills G."/>
            <person name="Bluhm B."/>
            <person name="Cannon C."/>
            <person name="Castanera R."/>
            <person name="Culley D."/>
            <person name="Daum C."/>
            <person name="Ezra D."/>
            <person name="Gonzalez J."/>
            <person name="Henrissat B."/>
            <person name="Kuo A."/>
            <person name="Liang C."/>
            <person name="Lipzen A."/>
            <person name="Lutzoni F."/>
            <person name="Magnuson J."/>
            <person name="Mondo S."/>
            <person name="Nolan M."/>
            <person name="Ohm R."/>
            <person name="Pangilinan J."/>
            <person name="Park H.-J."/>
            <person name="Ramirez L."/>
            <person name="Alfaro M."/>
            <person name="Sun H."/>
            <person name="Tritt A."/>
            <person name="Yoshinaga Y."/>
            <person name="Zwiers L.-H."/>
            <person name="Turgeon B."/>
            <person name="Goodwin S."/>
            <person name="Spatafora J."/>
            <person name="Crous P."/>
            <person name="Grigoriev I."/>
        </authorList>
    </citation>
    <scope>NUCLEOTIDE SEQUENCE</scope>
    <source>
        <strain evidence="2">CBS 107.79</strain>
    </source>
</reference>
<dbReference type="InterPro" id="IPR010730">
    <property type="entry name" value="HET"/>
</dbReference>
<protein>
    <submittedName>
        <fullName evidence="2">HET-domain-containing protein</fullName>
    </submittedName>
</protein>
<dbReference type="PANTHER" id="PTHR33112:SF1">
    <property type="entry name" value="HETEROKARYON INCOMPATIBILITY DOMAIN-CONTAINING PROTEIN"/>
    <property type="match status" value="1"/>
</dbReference>
<dbReference type="OrthoDB" id="5428863at2759"/>
<keyword evidence="3" id="KW-1185">Reference proteome</keyword>
<evidence type="ECO:0000259" key="1">
    <source>
        <dbReference type="Pfam" id="PF06985"/>
    </source>
</evidence>
<gene>
    <name evidence="2" type="ORF">BU23DRAFT_479449</name>
</gene>
<proteinExistence type="predicted"/>
<dbReference type="AlphaFoldDB" id="A0A6A5UY26"/>
<dbReference type="Pfam" id="PF06985">
    <property type="entry name" value="HET"/>
    <property type="match status" value="1"/>
</dbReference>
<feature type="domain" description="Heterokaryon incompatibility" evidence="1">
    <location>
        <begin position="12"/>
        <end position="123"/>
    </location>
</feature>
<dbReference type="PANTHER" id="PTHR33112">
    <property type="entry name" value="DOMAIN PROTEIN, PUTATIVE-RELATED"/>
    <property type="match status" value="1"/>
</dbReference>
<evidence type="ECO:0000313" key="2">
    <source>
        <dbReference type="EMBL" id="KAF1968722.1"/>
    </source>
</evidence>
<organism evidence="2 3">
    <name type="scientific">Bimuria novae-zelandiae CBS 107.79</name>
    <dbReference type="NCBI Taxonomy" id="1447943"/>
    <lineage>
        <taxon>Eukaryota</taxon>
        <taxon>Fungi</taxon>
        <taxon>Dikarya</taxon>
        <taxon>Ascomycota</taxon>
        <taxon>Pezizomycotina</taxon>
        <taxon>Dothideomycetes</taxon>
        <taxon>Pleosporomycetidae</taxon>
        <taxon>Pleosporales</taxon>
        <taxon>Massarineae</taxon>
        <taxon>Didymosphaeriaceae</taxon>
        <taxon>Bimuria</taxon>
    </lineage>
</organism>